<dbReference type="GO" id="GO:0140662">
    <property type="term" value="F:ATP-dependent protein folding chaperone"/>
    <property type="evidence" value="ECO:0007669"/>
    <property type="project" value="InterPro"/>
</dbReference>
<dbReference type="Gene3D" id="3.30.230.80">
    <property type="match status" value="1"/>
</dbReference>
<evidence type="ECO:0000256" key="1">
    <source>
        <dbReference type="ARBA" id="ARBA00004496"/>
    </source>
</evidence>
<keyword evidence="11" id="KW-1185">Reference proteome</keyword>
<dbReference type="Gene3D" id="3.40.50.11260">
    <property type="match status" value="1"/>
</dbReference>
<dbReference type="SUPFAM" id="SSF54211">
    <property type="entry name" value="Ribosomal protein S5 domain 2-like"/>
    <property type="match status" value="1"/>
</dbReference>
<dbReference type="GO" id="GO:0005524">
    <property type="term" value="F:ATP binding"/>
    <property type="evidence" value="ECO:0007669"/>
    <property type="project" value="UniProtKB-UniRule"/>
</dbReference>
<reference evidence="10" key="1">
    <citation type="submission" date="2021-01" db="EMBL/GenBank/DDBJ databases">
        <title>Modified the classification status of verrucomicrobia.</title>
        <authorList>
            <person name="Feng X."/>
        </authorList>
    </citation>
    <scope>NUCLEOTIDE SEQUENCE</scope>
    <source>
        <strain evidence="10">KCTC 22041</strain>
    </source>
</reference>
<dbReference type="Gene3D" id="3.30.565.10">
    <property type="entry name" value="Histidine kinase-like ATPase, C-terminal domain"/>
    <property type="match status" value="1"/>
</dbReference>
<dbReference type="InterPro" id="IPR001404">
    <property type="entry name" value="Hsp90_fam"/>
</dbReference>
<dbReference type="AlphaFoldDB" id="A0A934SAL0"/>
<dbReference type="Pfam" id="PF00183">
    <property type="entry name" value="HSP90"/>
    <property type="match status" value="1"/>
</dbReference>
<evidence type="ECO:0000313" key="11">
    <source>
        <dbReference type="Proteomes" id="UP000603141"/>
    </source>
</evidence>
<dbReference type="EMBL" id="JAENIJ010000013">
    <property type="protein sequence ID" value="MBK1882687.1"/>
    <property type="molecule type" value="Genomic_DNA"/>
</dbReference>
<feature type="binding site" evidence="9">
    <location>
        <begin position="126"/>
        <end position="131"/>
    </location>
    <ligand>
        <name>ATP</name>
        <dbReference type="ChEBI" id="CHEBI:30616"/>
    </ligand>
</feature>
<dbReference type="PIRSF" id="PIRSF002583">
    <property type="entry name" value="Hsp90"/>
    <property type="match status" value="1"/>
</dbReference>
<feature type="region of interest" description="C" evidence="8">
    <location>
        <begin position="538"/>
        <end position="613"/>
    </location>
</feature>
<accession>A0A934SAL0</accession>
<dbReference type="RefSeq" id="WP_200270064.1">
    <property type="nucleotide sequence ID" value="NZ_JAENIJ010000013.1"/>
</dbReference>
<gene>
    <name evidence="8 10" type="primary">htpG</name>
    <name evidence="10" type="ORF">JIN85_09680</name>
</gene>
<comment type="subunit">
    <text evidence="8">Homodimer.</text>
</comment>
<evidence type="ECO:0000256" key="6">
    <source>
        <dbReference type="ARBA" id="ARBA00023016"/>
    </source>
</evidence>
<feature type="region of interest" description="A; substrate-binding" evidence="8">
    <location>
        <begin position="1"/>
        <end position="325"/>
    </location>
</feature>
<protein>
    <recommendedName>
        <fullName evidence="8">Chaperone protein HtpG</fullName>
    </recommendedName>
    <alternativeName>
        <fullName evidence="8">Heat shock protein HtpG</fullName>
    </alternativeName>
    <alternativeName>
        <fullName evidence="8">High temperature protein G</fullName>
    </alternativeName>
</protein>
<dbReference type="Proteomes" id="UP000603141">
    <property type="component" value="Unassembled WGS sequence"/>
</dbReference>
<feature type="binding site" evidence="9">
    <location>
        <position position="97"/>
    </location>
    <ligand>
        <name>ATP</name>
        <dbReference type="ChEBI" id="CHEBI:30616"/>
    </ligand>
</feature>
<evidence type="ECO:0000256" key="2">
    <source>
        <dbReference type="ARBA" id="ARBA00008239"/>
    </source>
</evidence>
<dbReference type="FunFam" id="3.30.565.10:FF:000009">
    <property type="entry name" value="Molecular chaperone HtpG"/>
    <property type="match status" value="1"/>
</dbReference>
<name>A0A934SAL0_9BACT</name>
<keyword evidence="7 8" id="KW-0143">Chaperone</keyword>
<keyword evidence="6 8" id="KW-0346">Stress response</keyword>
<feature type="binding site" evidence="9">
    <location>
        <position position="42"/>
    </location>
    <ligand>
        <name>ATP</name>
        <dbReference type="ChEBI" id="CHEBI:30616"/>
    </ligand>
</feature>
<comment type="caution">
    <text evidence="8">Lacks conserved residue(s) required for the propagation of feature annotation.</text>
</comment>
<evidence type="ECO:0000256" key="4">
    <source>
        <dbReference type="ARBA" id="ARBA00022741"/>
    </source>
</evidence>
<dbReference type="HAMAP" id="MF_00505">
    <property type="entry name" value="HSP90"/>
    <property type="match status" value="1"/>
</dbReference>
<organism evidence="10 11">
    <name type="scientific">Luteolibacter pohnpeiensis</name>
    <dbReference type="NCBI Taxonomy" id="454153"/>
    <lineage>
        <taxon>Bacteria</taxon>
        <taxon>Pseudomonadati</taxon>
        <taxon>Verrucomicrobiota</taxon>
        <taxon>Verrucomicrobiia</taxon>
        <taxon>Verrucomicrobiales</taxon>
        <taxon>Verrucomicrobiaceae</taxon>
        <taxon>Luteolibacter</taxon>
    </lineage>
</organism>
<feature type="binding site" evidence="9">
    <location>
        <begin position="104"/>
        <end position="105"/>
    </location>
    <ligand>
        <name>ATP</name>
        <dbReference type="ChEBI" id="CHEBI:30616"/>
    </ligand>
</feature>
<evidence type="ECO:0000313" key="10">
    <source>
        <dbReference type="EMBL" id="MBK1882687.1"/>
    </source>
</evidence>
<dbReference type="InterPro" id="IPR037196">
    <property type="entry name" value="HSP90_C"/>
</dbReference>
<feature type="binding site" evidence="9">
    <location>
        <position position="89"/>
    </location>
    <ligand>
        <name>ATP</name>
        <dbReference type="ChEBI" id="CHEBI:30616"/>
    </ligand>
</feature>
<dbReference type="Gene3D" id="1.20.120.790">
    <property type="entry name" value="Heat shock protein 90, C-terminal domain"/>
    <property type="match status" value="1"/>
</dbReference>
<dbReference type="NCBIfam" id="NF003555">
    <property type="entry name" value="PRK05218.1"/>
    <property type="match status" value="1"/>
</dbReference>
<dbReference type="InterPro" id="IPR020568">
    <property type="entry name" value="Ribosomal_Su5_D2-typ_SF"/>
</dbReference>
<dbReference type="GO" id="GO:0016887">
    <property type="term" value="F:ATP hydrolysis activity"/>
    <property type="evidence" value="ECO:0007669"/>
    <property type="project" value="InterPro"/>
</dbReference>
<sequence length="613" mass="68083">METTPTAPQQHTFQAEVRQLLDIVIHSLYTDKEIFVRELVSNASDALEKMRLKELTEAEVFEKGKTLDITITTDKEAKTLTIADSGIGMTEAELVQNLGTIAHSGTKAFLKAMKEKGDAGPEVIGQFGVGFYSAFMAADKVEVFTRSWEPGAPGLKWESDGQGGYTIEPAEDVARGSKMVLHLKDDEFADKVRVEALLKKYSNFVSFPILLDGERVNTVEAIWLKSKSEVTTEEYSAFYKFIAHAWDEPFYTMHFSADAPLTINSLLFVPGENNERFGMGQMEPGVALYCKKVLIDPKPKELLPDWLRFLRGVIDSADLPLNISRESMQDSALIRKLNQLITKRFLKFLDKQANDEPEKFREFHEKFSRFLKEGIATSYEHKEALAALIRFESSMTDAGKLTSFKDYLSRAKDGQETIYYLTGTSREVIESGPYLEAFKARGLEVAFFTDAVDEYVLQALTEFSGKKLVAADRADIELEDLADDSEKLSEAESSALSEWLAGKLTDRVSGVSIGKRLVESPAVALTSQDSLNPQMRAMMKSMGQEMPEEKPSLEINAGHGLVKKLSALKDSDPELAEAIGTQLADQALLAAGLIENPQAVAARMSALLERMIP</sequence>
<dbReference type="PRINTS" id="PR00775">
    <property type="entry name" value="HEATSHOCK90"/>
</dbReference>
<keyword evidence="4 8" id="KW-0547">Nucleotide-binding</keyword>
<evidence type="ECO:0000256" key="3">
    <source>
        <dbReference type="ARBA" id="ARBA00022490"/>
    </source>
</evidence>
<evidence type="ECO:0000256" key="8">
    <source>
        <dbReference type="HAMAP-Rule" id="MF_00505"/>
    </source>
</evidence>
<dbReference type="PANTHER" id="PTHR11528">
    <property type="entry name" value="HEAT SHOCK PROTEIN 90 FAMILY MEMBER"/>
    <property type="match status" value="1"/>
</dbReference>
<comment type="function">
    <text evidence="8">Molecular chaperone. Has ATPase activity.</text>
</comment>
<feature type="binding site" evidence="9">
    <location>
        <position position="38"/>
    </location>
    <ligand>
        <name>ATP</name>
        <dbReference type="ChEBI" id="CHEBI:30616"/>
    </ligand>
</feature>
<dbReference type="Pfam" id="PF13589">
    <property type="entry name" value="HATPase_c_3"/>
    <property type="match status" value="1"/>
</dbReference>
<evidence type="ECO:0000256" key="7">
    <source>
        <dbReference type="ARBA" id="ARBA00023186"/>
    </source>
</evidence>
<evidence type="ECO:0000256" key="5">
    <source>
        <dbReference type="ARBA" id="ARBA00022840"/>
    </source>
</evidence>
<dbReference type="InterPro" id="IPR020575">
    <property type="entry name" value="Hsp90_N"/>
</dbReference>
<dbReference type="InterPro" id="IPR036890">
    <property type="entry name" value="HATPase_C_sf"/>
</dbReference>
<keyword evidence="5 8" id="KW-0067">ATP-binding</keyword>
<dbReference type="SUPFAM" id="SSF55874">
    <property type="entry name" value="ATPase domain of HSP90 chaperone/DNA topoisomerase II/histidine kinase"/>
    <property type="match status" value="1"/>
</dbReference>
<proteinExistence type="inferred from homology"/>
<feature type="binding site" evidence="9">
    <location>
        <position position="325"/>
    </location>
    <ligand>
        <name>ATP</name>
        <dbReference type="ChEBI" id="CHEBI:30616"/>
    </ligand>
</feature>
<feature type="binding site" evidence="9">
    <location>
        <position position="84"/>
    </location>
    <ligand>
        <name>ATP</name>
        <dbReference type="ChEBI" id="CHEBI:30616"/>
    </ligand>
</feature>
<comment type="similarity">
    <text evidence="2 8">Belongs to the heat shock protein 90 family.</text>
</comment>
<dbReference type="SUPFAM" id="SSF110942">
    <property type="entry name" value="HSP90 C-terminal domain"/>
    <property type="match status" value="1"/>
</dbReference>
<dbReference type="GO" id="GO:0005737">
    <property type="term" value="C:cytoplasm"/>
    <property type="evidence" value="ECO:0007669"/>
    <property type="project" value="UniProtKB-SubCell"/>
</dbReference>
<keyword evidence="3 8" id="KW-0963">Cytoplasm</keyword>
<dbReference type="FunFam" id="3.30.230.80:FF:000004">
    <property type="entry name" value="Heat shock protein 75 kDa"/>
    <property type="match status" value="1"/>
</dbReference>
<dbReference type="GO" id="GO:0051082">
    <property type="term" value="F:unfolded protein binding"/>
    <property type="evidence" value="ECO:0007669"/>
    <property type="project" value="UniProtKB-UniRule"/>
</dbReference>
<dbReference type="CDD" id="cd16927">
    <property type="entry name" value="HATPase_Hsp90-like"/>
    <property type="match status" value="1"/>
</dbReference>
<evidence type="ECO:0000256" key="9">
    <source>
        <dbReference type="PIRSR" id="PIRSR002583-1"/>
    </source>
</evidence>
<comment type="caution">
    <text evidence="10">The sequence shown here is derived from an EMBL/GenBank/DDBJ whole genome shotgun (WGS) entry which is preliminary data.</text>
</comment>
<comment type="subcellular location">
    <subcellularLocation>
        <location evidence="1 8">Cytoplasm</location>
    </subcellularLocation>
</comment>